<proteinExistence type="predicted"/>
<gene>
    <name evidence="1" type="ORF">ALP66_02202</name>
</gene>
<dbReference type="EMBL" id="RBSP01000597">
    <property type="protein sequence ID" value="RMS45549.1"/>
    <property type="molecule type" value="Genomic_DNA"/>
</dbReference>
<evidence type="ECO:0000313" key="2">
    <source>
        <dbReference type="Proteomes" id="UP000270873"/>
    </source>
</evidence>
<protein>
    <submittedName>
        <fullName evidence="1">Uncharacterized protein</fullName>
    </submittedName>
</protein>
<reference evidence="1 2" key="1">
    <citation type="submission" date="2018-08" db="EMBL/GenBank/DDBJ databases">
        <title>Recombination of ecologically and evolutionarily significant loci maintains genetic cohesion in the Pseudomonas syringae species complex.</title>
        <authorList>
            <person name="Dillon M."/>
            <person name="Thakur S."/>
            <person name="Almeida R.N.D."/>
            <person name="Weir B.S."/>
            <person name="Guttman D.S."/>
        </authorList>
    </citation>
    <scope>NUCLEOTIDE SEQUENCE [LARGE SCALE GENOMIC DNA]</scope>
    <source>
        <strain evidence="1 2">ICMP 7847</strain>
    </source>
</reference>
<comment type="caution">
    <text evidence="1">The sequence shown here is derived from an EMBL/GenBank/DDBJ whole genome shotgun (WGS) entry which is preliminary data.</text>
</comment>
<name>A0A658K6P3_PSEA0</name>
<evidence type="ECO:0000313" key="1">
    <source>
        <dbReference type="EMBL" id="RMS45549.1"/>
    </source>
</evidence>
<accession>A0A658K6P3</accession>
<sequence>MHKVPRHEIIVSEIVALEFHRKSVLMIQQDPGDEIITPALSNY</sequence>
<dbReference type="Proteomes" id="UP000270873">
    <property type="component" value="Unassembled WGS sequence"/>
</dbReference>
<dbReference type="AlphaFoldDB" id="A0A658K6P3"/>
<organism evidence="1 2">
    <name type="scientific">Pseudomonas amygdali pv. photiniae</name>
    <dbReference type="NCBI Taxonomy" id="251724"/>
    <lineage>
        <taxon>Bacteria</taxon>
        <taxon>Pseudomonadati</taxon>
        <taxon>Pseudomonadota</taxon>
        <taxon>Gammaproteobacteria</taxon>
        <taxon>Pseudomonadales</taxon>
        <taxon>Pseudomonadaceae</taxon>
        <taxon>Pseudomonas</taxon>
        <taxon>Pseudomonas amygdali</taxon>
    </lineage>
</organism>